<name>A0A6M3K2M1_9ZZZZ</name>
<dbReference type="AlphaFoldDB" id="A0A6M3K2M1"/>
<reference evidence="1" key="1">
    <citation type="submission" date="2020-03" db="EMBL/GenBank/DDBJ databases">
        <title>The deep terrestrial virosphere.</title>
        <authorList>
            <person name="Holmfeldt K."/>
            <person name="Nilsson E."/>
            <person name="Simone D."/>
            <person name="Lopez-Fernandez M."/>
            <person name="Wu X."/>
            <person name="de Brujin I."/>
            <person name="Lundin D."/>
            <person name="Andersson A."/>
            <person name="Bertilsson S."/>
            <person name="Dopson M."/>
        </authorList>
    </citation>
    <scope>NUCLEOTIDE SEQUENCE</scope>
    <source>
        <strain evidence="1">MM415A01528</strain>
    </source>
</reference>
<proteinExistence type="predicted"/>
<accession>A0A6M3K2M1</accession>
<dbReference type="EMBL" id="MT142220">
    <property type="protein sequence ID" value="QJA76364.1"/>
    <property type="molecule type" value="Genomic_DNA"/>
</dbReference>
<gene>
    <name evidence="1" type="ORF">MM415A01528_0008</name>
</gene>
<sequence length="163" mass="17384">MVDSVKNRDFYTYRCQVCGFENVKKRIPHSSVPVAKIGDYGSNATPTPQIYTEAYAMISSRTISFAAASGSTPAKISDAHNQFGESHFKGGMPINVTTDSGINDGNYTIAAMGVLIGDLSLSSTDSLTTETAAAAGLVTIYRRFYKPNVTTGCPFCGTLNSKN</sequence>
<protein>
    <submittedName>
        <fullName evidence="1">Uncharacterized protein</fullName>
    </submittedName>
</protein>
<organism evidence="1">
    <name type="scientific">viral metagenome</name>
    <dbReference type="NCBI Taxonomy" id="1070528"/>
    <lineage>
        <taxon>unclassified sequences</taxon>
        <taxon>metagenomes</taxon>
        <taxon>organismal metagenomes</taxon>
    </lineage>
</organism>
<evidence type="ECO:0000313" key="1">
    <source>
        <dbReference type="EMBL" id="QJA76364.1"/>
    </source>
</evidence>